<organism evidence="1 2">
    <name type="scientific">Cuscuta campestris</name>
    <dbReference type="NCBI Taxonomy" id="132261"/>
    <lineage>
        <taxon>Eukaryota</taxon>
        <taxon>Viridiplantae</taxon>
        <taxon>Streptophyta</taxon>
        <taxon>Embryophyta</taxon>
        <taxon>Tracheophyta</taxon>
        <taxon>Spermatophyta</taxon>
        <taxon>Magnoliopsida</taxon>
        <taxon>eudicotyledons</taxon>
        <taxon>Gunneridae</taxon>
        <taxon>Pentapetalae</taxon>
        <taxon>asterids</taxon>
        <taxon>lamiids</taxon>
        <taxon>Solanales</taxon>
        <taxon>Convolvulaceae</taxon>
        <taxon>Cuscuteae</taxon>
        <taxon>Cuscuta</taxon>
        <taxon>Cuscuta subgen. Grammica</taxon>
        <taxon>Cuscuta sect. Cleistogrammica</taxon>
    </lineage>
</organism>
<dbReference type="PANTHER" id="PTHR33735">
    <property type="entry name" value="EXPRESSED PROTEIN"/>
    <property type="match status" value="1"/>
</dbReference>
<protein>
    <submittedName>
        <fullName evidence="1">Uncharacterized protein</fullName>
    </submittedName>
</protein>
<dbReference type="EMBL" id="OOIL02002917">
    <property type="protein sequence ID" value="VFQ85554.1"/>
    <property type="molecule type" value="Genomic_DNA"/>
</dbReference>
<dbReference type="OrthoDB" id="1306309at2759"/>
<reference evidence="1 2" key="1">
    <citation type="submission" date="2018-04" db="EMBL/GenBank/DDBJ databases">
        <authorList>
            <person name="Vogel A."/>
        </authorList>
    </citation>
    <scope>NUCLEOTIDE SEQUENCE [LARGE SCALE GENOMIC DNA]</scope>
</reference>
<gene>
    <name evidence="1" type="ORF">CCAM_LOCUS27330</name>
</gene>
<evidence type="ECO:0000313" key="2">
    <source>
        <dbReference type="Proteomes" id="UP000595140"/>
    </source>
</evidence>
<dbReference type="PANTHER" id="PTHR33735:SF14">
    <property type="entry name" value="PHAGE CAPSID SCAFFOLDING PROTEIN (GPO) SERINE PEPTIDASE"/>
    <property type="match status" value="1"/>
</dbReference>
<sequence>MADMEAEVLGELIDKVEEVEETVEDRVESLVELAHRRAPAGGFLSRRNPSSGSPTTSKNIIVFEGLQVSSSARPGAYRCLRRPLHHHNCNSSSSSSPLKNGKNWHTTSYAERGIIVACLSGGIDPAAIPLPPSASSPDSNPLKGWLIGILISAVIPFFRHKLGSFMQIKNAISEVEEVVHGVEKVAEVVDKVAEDIGGKLPAGKLKDAVGVVERAAEKADKDAEALGEIIHKVEEVEETVEEGVESLVELARHQAPAGGT</sequence>
<keyword evidence="2" id="KW-1185">Reference proteome</keyword>
<name>A0A484MB73_9ASTE</name>
<evidence type="ECO:0000313" key="1">
    <source>
        <dbReference type="EMBL" id="VFQ85554.1"/>
    </source>
</evidence>
<dbReference type="Proteomes" id="UP000595140">
    <property type="component" value="Unassembled WGS sequence"/>
</dbReference>
<accession>A0A484MB73</accession>
<dbReference type="AlphaFoldDB" id="A0A484MB73"/>
<proteinExistence type="predicted"/>